<dbReference type="InterPro" id="IPR005565">
    <property type="entry name" value="Hemolysn_activator_HlyB_C"/>
</dbReference>
<dbReference type="GO" id="GO:0008320">
    <property type="term" value="F:protein transmembrane transporter activity"/>
    <property type="evidence" value="ECO:0007669"/>
    <property type="project" value="TreeGrafter"/>
</dbReference>
<evidence type="ECO:0000259" key="5">
    <source>
        <dbReference type="Pfam" id="PF03865"/>
    </source>
</evidence>
<evidence type="ECO:0000256" key="1">
    <source>
        <dbReference type="ARBA" id="ARBA00022452"/>
    </source>
</evidence>
<sequence length="598" mass="64340">MAYRGNFLQPERSGRPVRNGRSSGYAEMNVIRRWACPRKLRKPVGIGARLALKSTLLLLATPAIADLRPDAGNVARDVVPPRVLSAPSGEAALAERPDDRHDSLVSQDPSRIPVRRMRVSGARLYPADVLESLVADLNNGMRTLADLSQGAARVTHFYRTHGWALAHAYLPAQSIRDGEVEIRVLEGSLSAIRVQTDPQSRVSERAIDAYLAAIERNAPLNQAQVNRALLLLADLPGTSLSASLAAGRDPGETELMVTSKAGPLVSGRLEVDNYGSLYTGRARLGGTVNVNSPLGYGEQISARVLASDGNLYYGRLAAQAPLGGDGLSTGASFTHTQYVLGSTFAQLDAQGRANIAEWNLTYPFLRSVAYNVFGQFSAEYREISDQVAATDTDTRKRGAHYSFNLLFSGRDGVAGGADTRAALRIGTGMLQMASPAAAIIDALGAQTAGHYSTLNLDLQRNQRLAGPWGMLLAMRGQAASRNLDSYQKFVLGGANGVRAYPAGEAAGDEGWLASAELYYAVNPMFIPSGFYDIGGIRINKHPYLATSNRRVLSGYGVGVRGSHRAFSWSLAMAFRGGNRSQAEPDRAVRFWGQVGWEF</sequence>
<dbReference type="Gene3D" id="3.10.20.310">
    <property type="entry name" value="membrane protein fhac"/>
    <property type="match status" value="1"/>
</dbReference>
<dbReference type="GO" id="GO:0098046">
    <property type="term" value="C:type V protein secretion system complex"/>
    <property type="evidence" value="ECO:0007669"/>
    <property type="project" value="TreeGrafter"/>
</dbReference>
<keyword evidence="3" id="KW-0998">Cell outer membrane</keyword>
<keyword evidence="2" id="KW-0812">Transmembrane</keyword>
<keyword evidence="1" id="KW-0472">Membrane</keyword>
<gene>
    <name evidence="7" type="ORF">CJO77_22735</name>
</gene>
<accession>A0AAD0SH71</accession>
<evidence type="ECO:0000256" key="2">
    <source>
        <dbReference type="ARBA" id="ARBA00022692"/>
    </source>
</evidence>
<name>A0AAD0SH71_RALSL</name>
<evidence type="ECO:0000256" key="4">
    <source>
        <dbReference type="SAM" id="MobiDB-lite"/>
    </source>
</evidence>
<dbReference type="InterPro" id="IPR051544">
    <property type="entry name" value="TPS_OM_transporter"/>
</dbReference>
<proteinExistence type="predicted"/>
<dbReference type="EMBL" id="CP022760">
    <property type="protein sequence ID" value="AXV84322.1"/>
    <property type="molecule type" value="Genomic_DNA"/>
</dbReference>
<dbReference type="PANTHER" id="PTHR34597:SF1">
    <property type="entry name" value="HEME_HEMOPEXIN TRANSPORTER PROTEIN HUXB"/>
    <property type="match status" value="1"/>
</dbReference>
<dbReference type="Proteomes" id="UP000261758">
    <property type="component" value="Plasmid unnamed"/>
</dbReference>
<reference evidence="7 8" key="1">
    <citation type="submission" date="2017-08" db="EMBL/GenBank/DDBJ databases">
        <title>Genome sequences of Ralstonia solanacearum Species Complex (RSSC) isolated from Potato bacterial wilts in Korea.</title>
        <authorList>
            <person name="Cho H."/>
            <person name="Song E.-S."/>
            <person name="Lee Y.K."/>
            <person name="Lee S."/>
            <person name="Lee S.-W."/>
            <person name="Jo A."/>
            <person name="Kim J.-G."/>
            <person name="Hwang I."/>
        </authorList>
    </citation>
    <scope>NUCLEOTIDE SEQUENCE [LARGE SCALE GENOMIC DNA]</scope>
    <source>
        <strain evidence="7 8">T98</strain>
        <plasmid evidence="7 8">unnamed</plasmid>
    </source>
</reference>
<evidence type="ECO:0000313" key="8">
    <source>
        <dbReference type="Proteomes" id="UP000261758"/>
    </source>
</evidence>
<dbReference type="InterPro" id="IPR013686">
    <property type="entry name" value="Polypept-transport_assoc_ShlB"/>
</dbReference>
<evidence type="ECO:0000259" key="6">
    <source>
        <dbReference type="Pfam" id="PF08479"/>
    </source>
</evidence>
<feature type="domain" description="Polypeptide-transport-associated ShlB-type" evidence="6">
    <location>
        <begin position="113"/>
        <end position="187"/>
    </location>
</feature>
<keyword evidence="7" id="KW-0614">Plasmid</keyword>
<organism evidence="7 8">
    <name type="scientific">Ralstonia solanacearum</name>
    <name type="common">Pseudomonas solanacearum</name>
    <dbReference type="NCBI Taxonomy" id="305"/>
    <lineage>
        <taxon>Bacteria</taxon>
        <taxon>Pseudomonadati</taxon>
        <taxon>Pseudomonadota</taxon>
        <taxon>Betaproteobacteria</taxon>
        <taxon>Burkholderiales</taxon>
        <taxon>Burkholderiaceae</taxon>
        <taxon>Ralstonia</taxon>
        <taxon>Ralstonia solanacearum species complex</taxon>
    </lineage>
</organism>
<protein>
    <submittedName>
        <fullName evidence="7">Activation/secretion signal peptide protein</fullName>
    </submittedName>
</protein>
<feature type="domain" description="Haemolysin activator HlyB C-terminal" evidence="5">
    <location>
        <begin position="251"/>
        <end position="561"/>
    </location>
</feature>
<evidence type="ECO:0000313" key="7">
    <source>
        <dbReference type="EMBL" id="AXV84322.1"/>
    </source>
</evidence>
<dbReference type="GO" id="GO:0046819">
    <property type="term" value="P:protein secretion by the type V secretion system"/>
    <property type="evidence" value="ECO:0007669"/>
    <property type="project" value="TreeGrafter"/>
</dbReference>
<dbReference type="Gene3D" id="2.40.160.50">
    <property type="entry name" value="membrane protein fhac: a member of the omp85/tpsb transporter family"/>
    <property type="match status" value="1"/>
</dbReference>
<feature type="region of interest" description="Disordered" evidence="4">
    <location>
        <begin position="1"/>
        <end position="22"/>
    </location>
</feature>
<dbReference type="Pfam" id="PF03865">
    <property type="entry name" value="ShlB"/>
    <property type="match status" value="1"/>
</dbReference>
<geneLocation type="plasmid" evidence="7 8">
    <name>unnamed</name>
</geneLocation>
<dbReference type="Pfam" id="PF08479">
    <property type="entry name" value="POTRA_2"/>
    <property type="match status" value="1"/>
</dbReference>
<keyword evidence="1" id="KW-1134">Transmembrane beta strand</keyword>
<evidence type="ECO:0000256" key="3">
    <source>
        <dbReference type="ARBA" id="ARBA00023237"/>
    </source>
</evidence>
<dbReference type="AlphaFoldDB" id="A0AAD0SH71"/>
<dbReference type="PANTHER" id="PTHR34597">
    <property type="entry name" value="SLR1661 PROTEIN"/>
    <property type="match status" value="1"/>
</dbReference>